<protein>
    <submittedName>
        <fullName evidence="3">Uncharacterized protein</fullName>
    </submittedName>
</protein>
<organism evidence="3 4">
    <name type="scientific">Candidatus Chloroploca mongolica</name>
    <dbReference type="NCBI Taxonomy" id="2528176"/>
    <lineage>
        <taxon>Bacteria</taxon>
        <taxon>Bacillati</taxon>
        <taxon>Chloroflexota</taxon>
        <taxon>Chloroflexia</taxon>
        <taxon>Chloroflexales</taxon>
        <taxon>Chloroflexineae</taxon>
        <taxon>Oscillochloridaceae</taxon>
        <taxon>Candidatus Chloroploca</taxon>
    </lineage>
</organism>
<keyword evidence="2" id="KW-1133">Transmembrane helix</keyword>
<name>A0ABS4DEX4_9CHLR</name>
<gene>
    <name evidence="3" type="ORF">EYB53_019980</name>
</gene>
<evidence type="ECO:0000256" key="2">
    <source>
        <dbReference type="SAM" id="Phobius"/>
    </source>
</evidence>
<reference evidence="3 4" key="1">
    <citation type="submission" date="2021-03" db="EMBL/GenBank/DDBJ databases">
        <authorList>
            <person name="Grouzdev D.S."/>
        </authorList>
    </citation>
    <scope>NUCLEOTIDE SEQUENCE [LARGE SCALE GENOMIC DNA]</scope>
    <source>
        <strain evidence="3 4">M50-1</strain>
    </source>
</reference>
<feature type="coiled-coil region" evidence="1">
    <location>
        <begin position="105"/>
        <end position="196"/>
    </location>
</feature>
<keyword evidence="4" id="KW-1185">Reference proteome</keyword>
<dbReference type="Proteomes" id="UP001193081">
    <property type="component" value="Unassembled WGS sequence"/>
</dbReference>
<accession>A0ABS4DEX4</accession>
<dbReference type="Gene3D" id="1.25.10.10">
    <property type="entry name" value="Leucine-rich Repeat Variant"/>
    <property type="match status" value="2"/>
</dbReference>
<evidence type="ECO:0000256" key="1">
    <source>
        <dbReference type="SAM" id="Coils"/>
    </source>
</evidence>
<proteinExistence type="predicted"/>
<evidence type="ECO:0000313" key="3">
    <source>
        <dbReference type="EMBL" id="MBP1468007.1"/>
    </source>
</evidence>
<keyword evidence="2" id="KW-0812">Transmembrane</keyword>
<keyword evidence="1" id="KW-0175">Coiled coil</keyword>
<sequence>MTREGSSGSHTSLTSEELTRQAQANLRRRVQGITTTALGVAGVSTLVLLAAGSVLPFAVGGFTTTVAVNWLIGLGSNALAGWLADWANRAGSKAVWEERDEQEVLRTLATDLQQHLSNNRELQDEVARLLEVVEVLPAAIDALAGQAEQQKVLIEGLQRDLRRSDIIQGRLYRQLIEALTEQTSILRQDISQLSIEQRVWFEAIQQDLYLLHAQITQRISREDRSIVGYIKNTYWREVVLFVAQRARAAPLGPLGVRYDDVIHKIDMILDHAPEALSEVETLVLLTAVAIPHLFEGSENEPRDIDGPHLRALVEKLVLDTNSPPQLEQVFNEIGMELVAVTRGRQGFAVDDIEYGQRSVRGEVVRPQLLSALLHLASTFNIDQVTLRTPPATLMLNSEERILWLRQMYVRSLTVTSKQVQVYFVLPKEFSNQYKPIVVDPLAQEIEELVSFYSYILFSANIYLGYRQPSIIEGMVPVISNEDWQHLKHWIEVRHARRSEERLHHQAWESQRLRDTLIKADVALAEAMETSGEALKAATIFSRVTAWLAQERDAYQAARFARQAARLYTNIGDFSSAVEQYLLLAKVYFQDTLSPELARQEIQEGMRIANNLGSAPLLIQLTLAQARVEFASLSDQNVAVCLLEAKRLVGELANVEEQSLFAQEIALLHARFACIWEDWATARQVLEEVVSAYPPLSRELRLEVLALFLAVLTEWNDSGTADKVYATALELIGDADHRRAGLFRMQYAASLARRGDLEAAYTTYHDALHNLDGVAEQYDLCLLYQNMQSTLLRSSGSFYKGMDKYESTRIDLFNRTKSLNRGYRHEQEAAESLAQGKYRDVMRHLRLALYHYWADGALFSIFGVYQLFASLHETTGKTADALFAALQSGEKKTVVRLSEKIASFGDARIVESIIAQLIQGQPTPRELSLTAAALGALADVAPPAMLDQILNYLIGLTRNPIRVAKHGYTRQEALKSLSEFVPQLNEIQTNLIVRLALELSREPQQWTILDAIIKLLNSCFTECTCRVEPDLYKSVFDFAVTQIGADALNQDAKRLIVHLGRTAPADVRADVESNIRNSARDVYTSLIDLAFLGADIEPETIKLVLNSILESINKKPHTRSEDGKEVTEWHFGGVPPQAVLHLVPVIPLTAQGKVVDGLLQAIINKDNDLGTRSSAAITLSELPLSFIKNREDEVADYLLFCLEENLETASYVSSALASQKDIFSNFVMNLGKVEEVQRNCLRGLGTVYGKISEPRQTRVLHQIVKASRHSNALLRQGASMALDRFDNEQLPSRLLFTLVALLHDQDPKSCSWACAAVARLLERGLIKEYTQDMIERLIDLAKSSSVEVRTGVAVALKKISESGSTDQIVRAEVSTMLAQLMQDISHTVRHEAGRAMKS</sequence>
<dbReference type="EMBL" id="SIJK02000051">
    <property type="protein sequence ID" value="MBP1468007.1"/>
    <property type="molecule type" value="Genomic_DNA"/>
</dbReference>
<dbReference type="InterPro" id="IPR016024">
    <property type="entry name" value="ARM-type_fold"/>
</dbReference>
<comment type="caution">
    <text evidence="3">The sequence shown here is derived from an EMBL/GenBank/DDBJ whole genome shotgun (WGS) entry which is preliminary data.</text>
</comment>
<dbReference type="RefSeq" id="WP_135480318.1">
    <property type="nucleotide sequence ID" value="NZ_SIJK02000051.1"/>
</dbReference>
<feature type="transmembrane region" description="Helical" evidence="2">
    <location>
        <begin position="37"/>
        <end position="59"/>
    </location>
</feature>
<dbReference type="SUPFAM" id="SSF48371">
    <property type="entry name" value="ARM repeat"/>
    <property type="match status" value="1"/>
</dbReference>
<keyword evidence="2" id="KW-0472">Membrane</keyword>
<evidence type="ECO:0000313" key="4">
    <source>
        <dbReference type="Proteomes" id="UP001193081"/>
    </source>
</evidence>
<dbReference type="InterPro" id="IPR011989">
    <property type="entry name" value="ARM-like"/>
</dbReference>